<feature type="transmembrane region" description="Helical" evidence="1">
    <location>
        <begin position="188"/>
        <end position="209"/>
    </location>
</feature>
<evidence type="ECO:0000313" key="2">
    <source>
        <dbReference type="EMBL" id="CAE2211713.1"/>
    </source>
</evidence>
<proteinExistence type="predicted"/>
<feature type="transmembrane region" description="Helical" evidence="1">
    <location>
        <begin position="12"/>
        <end position="33"/>
    </location>
</feature>
<gene>
    <name evidence="2" type="ORF">OAUR00152_LOCUS4784</name>
</gene>
<dbReference type="AlphaFoldDB" id="A0A7S4HWP9"/>
<reference evidence="2" key="1">
    <citation type="submission" date="2021-01" db="EMBL/GenBank/DDBJ databases">
        <authorList>
            <person name="Corre E."/>
            <person name="Pelletier E."/>
            <person name="Niang G."/>
            <person name="Scheremetjew M."/>
            <person name="Finn R."/>
            <person name="Kale V."/>
            <person name="Holt S."/>
            <person name="Cochrane G."/>
            <person name="Meng A."/>
            <person name="Brown T."/>
            <person name="Cohen L."/>
        </authorList>
    </citation>
    <scope>NUCLEOTIDE SEQUENCE</scope>
    <source>
        <strain evidence="2">Isolate 1302-5</strain>
    </source>
</reference>
<dbReference type="EMBL" id="HBKQ01007153">
    <property type="protein sequence ID" value="CAE2211713.1"/>
    <property type="molecule type" value="Transcribed_RNA"/>
</dbReference>
<evidence type="ECO:0000256" key="1">
    <source>
        <dbReference type="SAM" id="Phobius"/>
    </source>
</evidence>
<name>A0A7S4HWP9_9STRA</name>
<sequence length="234" mass="25538">MMTPYELRRKIASLFGPFGLYLVVAVALNLYPFAATIRAANEYNGDVGECRRAVSWLYTNAGLCVLHIAAAIYIATVGRTMVQSWEKDMAATTTAQKNESGKAAAATPTAQQTAYISVEDPTGSATEEDLKDSTSAPTTVDVLKNFASRITLKMYMTVFVFYLCWTTVGLKRHMMNAGYCGGNIRMHVADSVLCAVLFMILCQGILVFGARRTQRVISQGRVSGLDRPAYGIET</sequence>
<accession>A0A7S4HWP9</accession>
<feature type="transmembrane region" description="Helical" evidence="1">
    <location>
        <begin position="53"/>
        <end position="75"/>
    </location>
</feature>
<feature type="transmembrane region" description="Helical" evidence="1">
    <location>
        <begin position="150"/>
        <end position="168"/>
    </location>
</feature>
<keyword evidence="1" id="KW-0812">Transmembrane</keyword>
<organism evidence="2">
    <name type="scientific">Odontella aurita</name>
    <dbReference type="NCBI Taxonomy" id="265563"/>
    <lineage>
        <taxon>Eukaryota</taxon>
        <taxon>Sar</taxon>
        <taxon>Stramenopiles</taxon>
        <taxon>Ochrophyta</taxon>
        <taxon>Bacillariophyta</taxon>
        <taxon>Mediophyceae</taxon>
        <taxon>Biddulphiophycidae</taxon>
        <taxon>Eupodiscales</taxon>
        <taxon>Odontellaceae</taxon>
        <taxon>Odontella</taxon>
    </lineage>
</organism>
<keyword evidence="1" id="KW-0472">Membrane</keyword>
<protein>
    <submittedName>
        <fullName evidence="2">Uncharacterized protein</fullName>
    </submittedName>
</protein>
<keyword evidence="1" id="KW-1133">Transmembrane helix</keyword>